<feature type="domain" description="Carbohydrate kinase FGGY C-terminal" evidence="6">
    <location>
        <begin position="20"/>
        <end position="191"/>
    </location>
</feature>
<dbReference type="PANTHER" id="PTHR10196">
    <property type="entry name" value="SUGAR KINASE"/>
    <property type="match status" value="1"/>
</dbReference>
<dbReference type="AlphaFoldDB" id="A0A7R8VU14"/>
<evidence type="ECO:0000256" key="1">
    <source>
        <dbReference type="ARBA" id="ARBA00009156"/>
    </source>
</evidence>
<organism evidence="7">
    <name type="scientific">Timema douglasi</name>
    <name type="common">Walking stick</name>
    <dbReference type="NCBI Taxonomy" id="61478"/>
    <lineage>
        <taxon>Eukaryota</taxon>
        <taxon>Metazoa</taxon>
        <taxon>Ecdysozoa</taxon>
        <taxon>Arthropoda</taxon>
        <taxon>Hexapoda</taxon>
        <taxon>Insecta</taxon>
        <taxon>Pterygota</taxon>
        <taxon>Neoptera</taxon>
        <taxon>Polyneoptera</taxon>
        <taxon>Phasmatodea</taxon>
        <taxon>Timematodea</taxon>
        <taxon>Timematoidea</taxon>
        <taxon>Timematidae</taxon>
        <taxon>Timema</taxon>
    </lineage>
</organism>
<evidence type="ECO:0000256" key="4">
    <source>
        <dbReference type="ARBA" id="ARBA00022777"/>
    </source>
</evidence>
<comment type="similarity">
    <text evidence="1">Belongs to the FGGY kinase family.</text>
</comment>
<evidence type="ECO:0000259" key="6">
    <source>
        <dbReference type="Pfam" id="PF02782"/>
    </source>
</evidence>
<dbReference type="GO" id="GO:0046167">
    <property type="term" value="P:glycerol-3-phosphate biosynthetic process"/>
    <property type="evidence" value="ECO:0007669"/>
    <property type="project" value="TreeGrafter"/>
</dbReference>
<keyword evidence="3" id="KW-0547">Nucleotide-binding</keyword>
<dbReference type="InterPro" id="IPR043129">
    <property type="entry name" value="ATPase_NBD"/>
</dbReference>
<proteinExistence type="inferred from homology"/>
<dbReference type="PROSITE" id="PS00445">
    <property type="entry name" value="FGGY_KINASES_2"/>
    <property type="match status" value="1"/>
</dbReference>
<dbReference type="GO" id="GO:0005524">
    <property type="term" value="F:ATP binding"/>
    <property type="evidence" value="ECO:0007669"/>
    <property type="project" value="UniProtKB-KW"/>
</dbReference>
<dbReference type="PANTHER" id="PTHR10196:SF69">
    <property type="entry name" value="GLYCEROL KINASE"/>
    <property type="match status" value="1"/>
</dbReference>
<dbReference type="GO" id="GO:0005739">
    <property type="term" value="C:mitochondrion"/>
    <property type="evidence" value="ECO:0007669"/>
    <property type="project" value="TreeGrafter"/>
</dbReference>
<dbReference type="GO" id="GO:0006071">
    <property type="term" value="P:glycerol metabolic process"/>
    <property type="evidence" value="ECO:0007669"/>
    <property type="project" value="TreeGrafter"/>
</dbReference>
<keyword evidence="5" id="KW-0067">ATP-binding</keyword>
<dbReference type="SUPFAM" id="SSF53067">
    <property type="entry name" value="Actin-like ATPase domain"/>
    <property type="match status" value="1"/>
</dbReference>
<reference evidence="7" key="1">
    <citation type="submission" date="2020-11" db="EMBL/GenBank/DDBJ databases">
        <authorList>
            <person name="Tran Van P."/>
        </authorList>
    </citation>
    <scope>NUCLEOTIDE SEQUENCE</scope>
</reference>
<sequence>MIKDIALGQMTHLWHVNVAQRVKSTHGLLTTVAYQMGPSAAPVYALEGSVGVAGAALGWLRDNINLLQDISETESLAETVGGTGDVYFVPAFSGLYAPYWQQDARGYVQISHTHSVICGITEDTTQLHIIRAALEAVCFQTRDILEAMNKDCGIPLSKLQVDGGMTTNNLLMQLQADLIGISVTVEQLNTTSALANYATEAVRPVMTELTSLGAAMAAGSAAGIEVWNMDSIKPVPCDSFKPRISEDERDQRYSKWKMAVERSFNWDNSKV</sequence>
<protein>
    <recommendedName>
        <fullName evidence="6">Carbohydrate kinase FGGY C-terminal domain-containing protein</fullName>
    </recommendedName>
</protein>
<keyword evidence="2" id="KW-0808">Transferase</keyword>
<evidence type="ECO:0000256" key="5">
    <source>
        <dbReference type="ARBA" id="ARBA00022840"/>
    </source>
</evidence>
<dbReference type="InterPro" id="IPR018483">
    <property type="entry name" value="Carb_kinase_FGGY_CS"/>
</dbReference>
<dbReference type="GO" id="GO:0004370">
    <property type="term" value="F:glycerol kinase activity"/>
    <property type="evidence" value="ECO:0007669"/>
    <property type="project" value="TreeGrafter"/>
</dbReference>
<dbReference type="GO" id="GO:0006641">
    <property type="term" value="P:triglyceride metabolic process"/>
    <property type="evidence" value="ECO:0007669"/>
    <property type="project" value="TreeGrafter"/>
</dbReference>
<evidence type="ECO:0000256" key="2">
    <source>
        <dbReference type="ARBA" id="ARBA00022679"/>
    </source>
</evidence>
<accession>A0A7R8VU14</accession>
<evidence type="ECO:0000256" key="3">
    <source>
        <dbReference type="ARBA" id="ARBA00022741"/>
    </source>
</evidence>
<gene>
    <name evidence="7" type="ORF">TDIB3V08_LOCUS10837</name>
</gene>
<dbReference type="InterPro" id="IPR018485">
    <property type="entry name" value="FGGY_C"/>
</dbReference>
<dbReference type="Pfam" id="PF02782">
    <property type="entry name" value="FGGY_C"/>
    <property type="match status" value="1"/>
</dbReference>
<dbReference type="EMBL" id="OA572898">
    <property type="protein sequence ID" value="CAD7204680.1"/>
    <property type="molecule type" value="Genomic_DNA"/>
</dbReference>
<dbReference type="Gene3D" id="3.30.420.40">
    <property type="match status" value="1"/>
</dbReference>
<name>A0A7R8VU14_TIMDO</name>
<keyword evidence="4" id="KW-0418">Kinase</keyword>
<evidence type="ECO:0000313" key="7">
    <source>
        <dbReference type="EMBL" id="CAD7204680.1"/>
    </source>
</evidence>